<feature type="chain" id="PRO_5013249490" evidence="2">
    <location>
        <begin position="18"/>
        <end position="121"/>
    </location>
</feature>
<feature type="transmembrane region" description="Helical" evidence="1">
    <location>
        <begin position="60"/>
        <end position="77"/>
    </location>
</feature>
<evidence type="ECO:0000256" key="1">
    <source>
        <dbReference type="SAM" id="Phobius"/>
    </source>
</evidence>
<protein>
    <submittedName>
        <fullName evidence="3">Serine palmitoyltransferase 1</fullName>
    </submittedName>
</protein>
<keyword evidence="1" id="KW-0472">Membrane</keyword>
<dbReference type="Proteomes" id="UP000187429">
    <property type="component" value="Unassembled WGS sequence"/>
</dbReference>
<keyword evidence="1" id="KW-1133">Transmembrane helix</keyword>
<accession>A0A1R1X875</accession>
<evidence type="ECO:0000313" key="4">
    <source>
        <dbReference type="Proteomes" id="UP000187429"/>
    </source>
</evidence>
<comment type="caution">
    <text evidence="3">The sequence shown here is derived from an EMBL/GenBank/DDBJ whole genome shotgun (WGS) entry which is preliminary data.</text>
</comment>
<evidence type="ECO:0000256" key="2">
    <source>
        <dbReference type="SAM" id="SignalP"/>
    </source>
</evidence>
<keyword evidence="1" id="KW-0812">Transmembrane</keyword>
<sequence length="121" mass="13902">MSVSQIILVALVSGVSAEISQQSNHESPKNNVTNESKLGFLGIGARFVIRYIKSSYRDDPFRTFLELLLILFIAWYISRNKYKMNQTDIKLSEKEIDDLISEWKPEPLSIALTKHEQEVLD</sequence>
<keyword evidence="3" id="KW-0808">Transferase</keyword>
<dbReference type="OrthoDB" id="5596996at2759"/>
<proteinExistence type="predicted"/>
<feature type="signal peptide" evidence="2">
    <location>
        <begin position="1"/>
        <end position="17"/>
    </location>
</feature>
<dbReference type="EMBL" id="LSSM01006402">
    <property type="protein sequence ID" value="OMJ10837.1"/>
    <property type="molecule type" value="Genomic_DNA"/>
</dbReference>
<feature type="non-terminal residue" evidence="3">
    <location>
        <position position="121"/>
    </location>
</feature>
<evidence type="ECO:0000313" key="3">
    <source>
        <dbReference type="EMBL" id="OMJ10837.1"/>
    </source>
</evidence>
<keyword evidence="4" id="KW-1185">Reference proteome</keyword>
<dbReference type="AlphaFoldDB" id="A0A1R1X875"/>
<dbReference type="GO" id="GO:0016740">
    <property type="term" value="F:transferase activity"/>
    <property type="evidence" value="ECO:0007669"/>
    <property type="project" value="UniProtKB-KW"/>
</dbReference>
<organism evidence="3 4">
    <name type="scientific">Smittium culicis</name>
    <dbReference type="NCBI Taxonomy" id="133412"/>
    <lineage>
        <taxon>Eukaryota</taxon>
        <taxon>Fungi</taxon>
        <taxon>Fungi incertae sedis</taxon>
        <taxon>Zoopagomycota</taxon>
        <taxon>Kickxellomycotina</taxon>
        <taxon>Harpellomycetes</taxon>
        <taxon>Harpellales</taxon>
        <taxon>Legeriomycetaceae</taxon>
        <taxon>Smittium</taxon>
    </lineage>
</organism>
<gene>
    <name evidence="3" type="ORF">AYI69_g10085</name>
</gene>
<name>A0A1R1X875_9FUNG</name>
<keyword evidence="2" id="KW-0732">Signal</keyword>
<reference evidence="4" key="1">
    <citation type="submission" date="2017-01" db="EMBL/GenBank/DDBJ databases">
        <authorList>
            <person name="Wang Y."/>
            <person name="White M."/>
            <person name="Kvist S."/>
            <person name="Moncalvo J.-M."/>
        </authorList>
    </citation>
    <scope>NUCLEOTIDE SEQUENCE [LARGE SCALE GENOMIC DNA]</scope>
    <source>
        <strain evidence="4">ID-206-W2</strain>
    </source>
</reference>